<dbReference type="WBParaSite" id="PS1159_v2.g22675.t1">
    <property type="protein sequence ID" value="PS1159_v2.g22675.t1"/>
    <property type="gene ID" value="PS1159_v2.g22675"/>
</dbReference>
<dbReference type="Proteomes" id="UP000887580">
    <property type="component" value="Unplaced"/>
</dbReference>
<evidence type="ECO:0000313" key="2">
    <source>
        <dbReference type="WBParaSite" id="PS1159_v2.g22675.t1"/>
    </source>
</evidence>
<protein>
    <submittedName>
        <fullName evidence="2">Uncharacterized protein</fullName>
    </submittedName>
</protein>
<organism evidence="1 2">
    <name type="scientific">Panagrolaimus sp. PS1159</name>
    <dbReference type="NCBI Taxonomy" id="55785"/>
    <lineage>
        <taxon>Eukaryota</taxon>
        <taxon>Metazoa</taxon>
        <taxon>Ecdysozoa</taxon>
        <taxon>Nematoda</taxon>
        <taxon>Chromadorea</taxon>
        <taxon>Rhabditida</taxon>
        <taxon>Tylenchina</taxon>
        <taxon>Panagrolaimomorpha</taxon>
        <taxon>Panagrolaimoidea</taxon>
        <taxon>Panagrolaimidae</taxon>
        <taxon>Panagrolaimus</taxon>
    </lineage>
</organism>
<name>A0AC35FZT9_9BILA</name>
<reference evidence="2" key="1">
    <citation type="submission" date="2022-11" db="UniProtKB">
        <authorList>
            <consortium name="WormBaseParasite"/>
        </authorList>
    </citation>
    <scope>IDENTIFICATION</scope>
</reference>
<accession>A0AC35FZT9</accession>
<evidence type="ECO:0000313" key="1">
    <source>
        <dbReference type="Proteomes" id="UP000887580"/>
    </source>
</evidence>
<sequence>MKTKIRFFIHAFISSIFHAIAIFAPTIIRPYMTSNYGIYLTATTNLVFYHSLNEFLFVLFTTTSSKETKSSSNVTVIAANGNRAIHHK</sequence>
<proteinExistence type="predicted"/>